<dbReference type="Pfam" id="PF07696">
    <property type="entry name" value="7TMR-DISMED2"/>
    <property type="match status" value="1"/>
</dbReference>
<evidence type="ECO:0000256" key="3">
    <source>
        <dbReference type="ARBA" id="ARBA00022553"/>
    </source>
</evidence>
<feature type="domain" description="Histidine kinase" evidence="7">
    <location>
        <begin position="455"/>
        <end position="705"/>
    </location>
</feature>
<dbReference type="Proteomes" id="UP001596958">
    <property type="component" value="Unassembled WGS sequence"/>
</dbReference>
<keyword evidence="4" id="KW-0175">Coiled coil</keyword>
<dbReference type="EC" id="2.7.13.3" evidence="2"/>
<protein>
    <recommendedName>
        <fullName evidence="2">histidine kinase</fullName>
        <ecNumber evidence="2">2.7.13.3</ecNumber>
    </recommendedName>
</protein>
<dbReference type="SUPFAM" id="SSF47384">
    <property type="entry name" value="Homodimeric domain of signal transducing histidine kinase"/>
    <property type="match status" value="1"/>
</dbReference>
<dbReference type="InterPro" id="IPR003661">
    <property type="entry name" value="HisK_dim/P_dom"/>
</dbReference>
<accession>A0ABW2YZX2</accession>
<dbReference type="InterPro" id="IPR036890">
    <property type="entry name" value="HATPase_C_sf"/>
</dbReference>
<dbReference type="EMBL" id="JBHTHU010000022">
    <property type="protein sequence ID" value="MFD0752018.1"/>
    <property type="molecule type" value="Genomic_DNA"/>
</dbReference>
<comment type="caution">
    <text evidence="8">The sequence shown here is derived from an EMBL/GenBank/DDBJ whole genome shotgun (WGS) entry which is preliminary data.</text>
</comment>
<dbReference type="Pfam" id="PF02518">
    <property type="entry name" value="HATPase_c"/>
    <property type="match status" value="1"/>
</dbReference>
<dbReference type="InterPro" id="IPR036097">
    <property type="entry name" value="HisK_dim/P_sf"/>
</dbReference>
<evidence type="ECO:0000313" key="8">
    <source>
        <dbReference type="EMBL" id="MFD0752018.1"/>
    </source>
</evidence>
<keyword evidence="3" id="KW-0597">Phosphoprotein</keyword>
<comment type="catalytic activity">
    <reaction evidence="1">
        <text>ATP + protein L-histidine = ADP + protein N-phospho-L-histidine.</text>
        <dbReference type="EC" id="2.7.13.3"/>
    </reaction>
</comment>
<evidence type="ECO:0000256" key="6">
    <source>
        <dbReference type="SAM" id="SignalP"/>
    </source>
</evidence>
<evidence type="ECO:0000259" key="7">
    <source>
        <dbReference type="PROSITE" id="PS50109"/>
    </source>
</evidence>
<feature type="transmembrane region" description="Helical" evidence="5">
    <location>
        <begin position="331"/>
        <end position="348"/>
    </location>
</feature>
<dbReference type="InterPro" id="IPR003594">
    <property type="entry name" value="HATPase_dom"/>
</dbReference>
<feature type="transmembrane region" description="Helical" evidence="5">
    <location>
        <begin position="300"/>
        <end position="319"/>
    </location>
</feature>
<evidence type="ECO:0000256" key="2">
    <source>
        <dbReference type="ARBA" id="ARBA00012438"/>
    </source>
</evidence>
<feature type="coiled-coil region" evidence="4">
    <location>
        <begin position="398"/>
        <end position="446"/>
    </location>
</feature>
<name>A0ABW2YZX2_9SPHI</name>
<dbReference type="SUPFAM" id="SSF55874">
    <property type="entry name" value="ATPase domain of HSP90 chaperone/DNA topoisomerase II/histidine kinase"/>
    <property type="match status" value="1"/>
</dbReference>
<dbReference type="SMART" id="SM00387">
    <property type="entry name" value="HATPase_c"/>
    <property type="match status" value="1"/>
</dbReference>
<keyword evidence="5" id="KW-0472">Membrane</keyword>
<dbReference type="PANTHER" id="PTHR43065">
    <property type="entry name" value="SENSOR HISTIDINE KINASE"/>
    <property type="match status" value="1"/>
</dbReference>
<dbReference type="CDD" id="cd00082">
    <property type="entry name" value="HisKA"/>
    <property type="match status" value="1"/>
</dbReference>
<feature type="transmembrane region" description="Helical" evidence="5">
    <location>
        <begin position="180"/>
        <end position="201"/>
    </location>
</feature>
<feature type="chain" id="PRO_5046086495" description="histidine kinase" evidence="6">
    <location>
        <begin position="22"/>
        <end position="711"/>
    </location>
</feature>
<dbReference type="PROSITE" id="PS50109">
    <property type="entry name" value="HIS_KIN"/>
    <property type="match status" value="1"/>
</dbReference>
<dbReference type="Gene3D" id="2.60.40.2380">
    <property type="match status" value="1"/>
</dbReference>
<dbReference type="Gene3D" id="1.10.287.130">
    <property type="match status" value="1"/>
</dbReference>
<evidence type="ECO:0000256" key="4">
    <source>
        <dbReference type="SAM" id="Coils"/>
    </source>
</evidence>
<dbReference type="Gene3D" id="3.30.565.10">
    <property type="entry name" value="Histidine kinase-like ATPase, C-terminal domain"/>
    <property type="match status" value="1"/>
</dbReference>
<feature type="transmembrane region" description="Helical" evidence="5">
    <location>
        <begin position="240"/>
        <end position="264"/>
    </location>
</feature>
<keyword evidence="9" id="KW-1185">Reference proteome</keyword>
<dbReference type="InterPro" id="IPR005467">
    <property type="entry name" value="His_kinase_dom"/>
</dbReference>
<dbReference type="PANTHER" id="PTHR43065:SF42">
    <property type="entry name" value="TWO-COMPONENT SENSOR PPRA"/>
    <property type="match status" value="1"/>
</dbReference>
<evidence type="ECO:0000313" key="9">
    <source>
        <dbReference type="Proteomes" id="UP001596958"/>
    </source>
</evidence>
<dbReference type="InterPro" id="IPR011623">
    <property type="entry name" value="7TMR_DISM_rcpt_extracell_dom1"/>
</dbReference>
<keyword evidence="5" id="KW-0812">Transmembrane</keyword>
<dbReference type="RefSeq" id="WP_377102342.1">
    <property type="nucleotide sequence ID" value="NZ_JBHTHU010000022.1"/>
</dbReference>
<organism evidence="8 9">
    <name type="scientific">Mucilaginibacter calamicampi</name>
    <dbReference type="NCBI Taxonomy" id="1302352"/>
    <lineage>
        <taxon>Bacteria</taxon>
        <taxon>Pseudomonadati</taxon>
        <taxon>Bacteroidota</taxon>
        <taxon>Sphingobacteriia</taxon>
        <taxon>Sphingobacteriales</taxon>
        <taxon>Sphingobacteriaceae</taxon>
        <taxon>Mucilaginibacter</taxon>
    </lineage>
</organism>
<dbReference type="Pfam" id="PF07695">
    <property type="entry name" value="7TMR-DISM_7TM"/>
    <property type="match status" value="1"/>
</dbReference>
<proteinExistence type="predicted"/>
<evidence type="ECO:0000256" key="5">
    <source>
        <dbReference type="SAM" id="Phobius"/>
    </source>
</evidence>
<keyword evidence="5" id="KW-1133">Transmembrane helix</keyword>
<dbReference type="InterPro" id="IPR004358">
    <property type="entry name" value="Sig_transdc_His_kin-like_C"/>
</dbReference>
<feature type="signal peptide" evidence="6">
    <location>
        <begin position="1"/>
        <end position="21"/>
    </location>
</feature>
<evidence type="ECO:0000256" key="1">
    <source>
        <dbReference type="ARBA" id="ARBA00000085"/>
    </source>
</evidence>
<reference evidence="9" key="1">
    <citation type="journal article" date="2019" name="Int. J. Syst. Evol. Microbiol.">
        <title>The Global Catalogue of Microorganisms (GCM) 10K type strain sequencing project: providing services to taxonomists for standard genome sequencing and annotation.</title>
        <authorList>
            <consortium name="The Broad Institute Genomics Platform"/>
            <consortium name="The Broad Institute Genome Sequencing Center for Infectious Disease"/>
            <person name="Wu L."/>
            <person name="Ma J."/>
        </authorList>
    </citation>
    <scope>NUCLEOTIDE SEQUENCE [LARGE SCALE GENOMIC DNA]</scope>
    <source>
        <strain evidence="9">CCUG 63418</strain>
    </source>
</reference>
<dbReference type="InterPro" id="IPR011622">
    <property type="entry name" value="7TMR_DISM_rcpt_extracell_dom2"/>
</dbReference>
<feature type="transmembrane region" description="Helical" evidence="5">
    <location>
        <begin position="208"/>
        <end position="228"/>
    </location>
</feature>
<keyword evidence="6" id="KW-0732">Signal</keyword>
<dbReference type="PRINTS" id="PR00344">
    <property type="entry name" value="BCTRLSENSOR"/>
</dbReference>
<sequence>MIKRIIAFFFTLAVFAANALAQAPVVFNGGDNVVIGEHVSILEDTANNLTVESVKNHPGFSASTSQVPNLQLSKSSFWLKFTVTNKSDADHLLLWAEYPMLNTCDFYYPVNGVYKVKNFSDRKIFAERKYKHQDFVIDIDLAKDSTATYYLKVASTEQIILPLILGTPQKVAESTLTKNLLWGILMGLLIVMVLYNFFVFISTRDVSYLYYVLYTLFIGLTQASLSGYTYHYLFSNSPLLYSKVLIVFPGLAGISAVLFVTSFLHTKQRTPKLHKVFPIVALLYAVAIFLRLFGFDHASYRMIDISALSVTISIYAAAIITSIQGYRPAKFFLVAWTIFLIGLVLFVLRNLGVLPYNGYTSYTMQVGTAFEVTLLSLALADRINIFKAEKERSQQETLEALKENERIVREQNIVLEAKVTERTHELNESLENLKEAQSQLVEAEKMASLGQLTAGIAHEINNPINFVTANINPLKRDLDMVLDAINVIEEIGLSEASSTEKQKKIADYKEELDFDYLLVEMNHLIKGIHEGASRTAEIVKGLRIFSRLDEDDLKRADLNEGLESTMIIANNLIGNNVKIIKEYGELPLVECYAGKLNQVFLNIISNAAYAIEKKFEGSEGGALKLETYIDGDNAIIKISDNGIGMSDETMRKVFEPFFTTKDVGEGTGLGMSIAYNTIKKHHGHLLVKSEVGKGSEFTMQIPVIFDASGQV</sequence>
<gene>
    <name evidence="8" type="ORF">ACFQZS_17825</name>
</gene>
<feature type="transmembrane region" description="Helical" evidence="5">
    <location>
        <begin position="276"/>
        <end position="294"/>
    </location>
</feature>